<feature type="region of interest" description="Disordered" evidence="12">
    <location>
        <begin position="448"/>
        <end position="467"/>
    </location>
</feature>
<dbReference type="PROSITE" id="PS50157">
    <property type="entry name" value="ZINC_FINGER_C2H2_2"/>
    <property type="match status" value="6"/>
</dbReference>
<dbReference type="GO" id="GO:0000978">
    <property type="term" value="F:RNA polymerase II cis-regulatory region sequence-specific DNA binding"/>
    <property type="evidence" value="ECO:0007669"/>
    <property type="project" value="TreeGrafter"/>
</dbReference>
<evidence type="ECO:0000256" key="10">
    <source>
        <dbReference type="ARBA" id="ARBA00023242"/>
    </source>
</evidence>
<feature type="region of interest" description="Disordered" evidence="12">
    <location>
        <begin position="231"/>
        <end position="255"/>
    </location>
</feature>
<feature type="domain" description="C2H2-type" evidence="13">
    <location>
        <begin position="481"/>
        <end position="508"/>
    </location>
</feature>
<evidence type="ECO:0000256" key="11">
    <source>
        <dbReference type="PROSITE-ProRule" id="PRU00042"/>
    </source>
</evidence>
<evidence type="ECO:0000256" key="3">
    <source>
        <dbReference type="ARBA" id="ARBA00022723"/>
    </source>
</evidence>
<keyword evidence="10" id="KW-0539">Nucleus</keyword>
<sequence>MPTQPLLVYMDGPEGIASTVGSRMDSNDATMPVKGANTISYKNLQDKFLMQSEGCVSLDCMFCEQTFKHSEDLGKHVLMQHRPTLCEPAVLRVEAEYVSHLDKGQGRIDLPSLDINEKDSQDFSCVVCGQTFDEAFDVEAHMRKHKDSFTYWCNVCGRRFKEPWFLKNHMRTHTGKPGSRSKALQGSESPVMINEVVQDQVTESITSPYKICMVCGFLFQNKESLIEHSKVHTKDSLANSNGSPSEGDGKESRTPREEFLQFLNLKPLSPSNNSKQKKPVKWIAELDPFSTYQAWQLATKGKIAIGHGQTKDAGQDGSTDNDDSSSDKEELGEIWNSSKANQTESTGKTKGSRGGSYTGIGNMPQDKFKYPCRKVPSLHMSQNKGKPTHCSECNKAFRTYHQLVLHSRVHKKERKNDIESGCEEGKQLRTCLPHPGTLDENGAERLEGVSEDGSEDGIIETSDKNEDGLERSKVKNLGATRECSYCGKFFRSNYYLNIHLRTHTGEKPYKCEFCEYAAAQKTSLRYHLERHHKDKHSEASADLKNDSKGLLPSQEAGFLSVSGHAPETKNLKRLLEDAKDAKGVFPPVKQQKEEFYLFYNAPKNITQDTSKNSVCDGLKEGASVSVLKREKNTVEHQANSLVNRTEKKNSELTKNVFYAGRTKADLSDITENSKCRLTVQEKPLNLSTASSQDAPVILHSRCSLATSTCPFCTFRTLYPEVLIMHQRLMHKSANNLNAVTKSSIRNKAAHKARRTGCPPCLLGKDVLPLPLNFGKIKSSFLTQSKSQSVEKARQCPAPQSKGAILSGQNSSSMAPSNLKSGKSQMIGIQINNRRQQQEMHQSPSRTSVQDKGKSRLLASQLGTGNSSINSSLENPLTKAAGSTSREVEFFSNRSAGNRYVGFDGLPSKRFRPNLFALEQINSARHRTESETARLPLSGKYSGLLPQECSHTKLASLLPFKQGLMSSERDAVNPMTVLKPYETYNPGSFASSCGSGSNHVPGSSKEGKRPVSYQHLSNSLLQKRSYDNFIGNTHNRLNDKKT</sequence>
<feature type="domain" description="C2H2-type" evidence="13">
    <location>
        <begin position="210"/>
        <end position="237"/>
    </location>
</feature>
<dbReference type="InterPro" id="IPR051967">
    <property type="entry name" value="Krueppel_C2H2-ZF"/>
</dbReference>
<dbReference type="AlphaFoldDB" id="A0A1W7RCR4"/>
<dbReference type="FunFam" id="3.30.160.60:FF:001687">
    <property type="entry name" value="Zinc finger protein 217"/>
    <property type="match status" value="1"/>
</dbReference>
<keyword evidence="9" id="KW-0804">Transcription</keyword>
<dbReference type="SMART" id="SM00355">
    <property type="entry name" value="ZnF_C2H2"/>
    <property type="match status" value="8"/>
</dbReference>
<feature type="region of interest" description="Disordered" evidence="12">
    <location>
        <begin position="307"/>
        <end position="362"/>
    </location>
</feature>
<accession>A0A1W7RCR4</accession>
<feature type="compositionally biased region" description="Polar residues" evidence="12">
    <location>
        <begin position="838"/>
        <end position="847"/>
    </location>
</feature>
<evidence type="ECO:0000313" key="14">
    <source>
        <dbReference type="EMBL" id="JAV48926.1"/>
    </source>
</evidence>
<dbReference type="PANTHER" id="PTHR45925">
    <property type="entry name" value="ZINC FINGER PROTEIN"/>
    <property type="match status" value="1"/>
</dbReference>
<evidence type="ECO:0000256" key="1">
    <source>
        <dbReference type="ARBA" id="ARBA00004123"/>
    </source>
</evidence>
<evidence type="ECO:0000256" key="2">
    <source>
        <dbReference type="ARBA" id="ARBA00006991"/>
    </source>
</evidence>
<protein>
    <submittedName>
        <fullName evidence="14">Breast cancer putative transcription factor</fullName>
    </submittedName>
</protein>
<dbReference type="GO" id="GO:0005634">
    <property type="term" value="C:nucleus"/>
    <property type="evidence" value="ECO:0007669"/>
    <property type="project" value="UniProtKB-SubCell"/>
</dbReference>
<evidence type="ECO:0000259" key="13">
    <source>
        <dbReference type="PROSITE" id="PS50157"/>
    </source>
</evidence>
<feature type="compositionally biased region" description="Polar residues" evidence="12">
    <location>
        <begin position="335"/>
        <end position="344"/>
    </location>
</feature>
<comment type="subcellular location">
    <subcellularLocation>
        <location evidence="1">Nucleus</location>
    </subcellularLocation>
</comment>
<keyword evidence="3" id="KW-0479">Metal-binding</keyword>
<dbReference type="Gene3D" id="3.30.160.60">
    <property type="entry name" value="Classic Zinc Finger"/>
    <property type="match status" value="4"/>
</dbReference>
<proteinExistence type="inferred from homology"/>
<feature type="domain" description="C2H2-type" evidence="13">
    <location>
        <begin position="151"/>
        <end position="178"/>
    </location>
</feature>
<dbReference type="Pfam" id="PF00096">
    <property type="entry name" value="zf-C2H2"/>
    <property type="match status" value="3"/>
</dbReference>
<dbReference type="EMBL" id="GDAY02002541">
    <property type="protein sequence ID" value="JAV48926.1"/>
    <property type="molecule type" value="Transcribed_RNA"/>
</dbReference>
<reference evidence="14" key="1">
    <citation type="journal article" date="2015" name="G3 (Bethesda)">
        <title>Post-transcriptional mechanisms contribute little to phenotypic variation in snake venoms.</title>
        <authorList>
            <person name="Rokyta D.R."/>
            <person name="Margres M.J."/>
            <person name="Calvin K."/>
        </authorList>
    </citation>
    <scope>NUCLEOTIDE SEQUENCE</scope>
    <source>
        <strain evidence="14">KW1091</strain>
        <tissue evidence="14">Venom gland</tissue>
    </source>
</reference>
<name>A0A1W7RCR4_AGKCO</name>
<feature type="compositionally biased region" description="Acidic residues" evidence="12">
    <location>
        <begin position="449"/>
        <end position="458"/>
    </location>
</feature>
<feature type="region of interest" description="Disordered" evidence="12">
    <location>
        <begin position="787"/>
        <end position="821"/>
    </location>
</feature>
<feature type="region of interest" description="Disordered" evidence="12">
    <location>
        <begin position="833"/>
        <end position="854"/>
    </location>
</feature>
<keyword evidence="6" id="KW-0862">Zinc</keyword>
<evidence type="ECO:0000256" key="6">
    <source>
        <dbReference type="ARBA" id="ARBA00022833"/>
    </source>
</evidence>
<reference evidence="14" key="2">
    <citation type="submission" date="2017-04" db="EMBL/GenBank/DDBJ databases">
        <title>Venomic assessment of a copperhead snake (Agkistrodon contortrix) produced by parthenogenesis.</title>
        <authorList>
            <person name="Calvete J.J."/>
            <person name="Casewell N."/>
            <person name="Wuster W."/>
            <person name="Rokyta D.R."/>
            <person name="Storey D."/>
            <person name="Smith C.S."/>
            <person name="Schuett G.W."/>
            <person name="Booth W."/>
        </authorList>
    </citation>
    <scope>NUCLEOTIDE SEQUENCE</scope>
    <source>
        <strain evidence="14">KW1091</strain>
        <tissue evidence="14">Venom gland</tissue>
    </source>
</reference>
<keyword evidence="8" id="KW-0238">DNA-binding</keyword>
<dbReference type="PANTHER" id="PTHR45925:SF4">
    <property type="entry name" value="ZINC FINGER PROTEIN 217"/>
    <property type="match status" value="1"/>
</dbReference>
<dbReference type="FunFam" id="3.30.160.60:FF:001038">
    <property type="entry name" value="Zinc finger protein 217"/>
    <property type="match status" value="1"/>
</dbReference>
<evidence type="ECO:0000256" key="7">
    <source>
        <dbReference type="ARBA" id="ARBA00023015"/>
    </source>
</evidence>
<keyword evidence="4" id="KW-0677">Repeat</keyword>
<dbReference type="PROSITE" id="PS00028">
    <property type="entry name" value="ZINC_FINGER_C2H2_1"/>
    <property type="match status" value="6"/>
</dbReference>
<feature type="domain" description="C2H2-type" evidence="13">
    <location>
        <begin position="388"/>
        <end position="415"/>
    </location>
</feature>
<evidence type="ECO:0000256" key="12">
    <source>
        <dbReference type="SAM" id="MobiDB-lite"/>
    </source>
</evidence>
<feature type="compositionally biased region" description="Polar residues" evidence="12">
    <location>
        <begin position="806"/>
        <end position="821"/>
    </location>
</feature>
<evidence type="ECO:0000256" key="8">
    <source>
        <dbReference type="ARBA" id="ARBA00023125"/>
    </source>
</evidence>
<feature type="domain" description="C2H2-type" evidence="13">
    <location>
        <begin position="123"/>
        <end position="150"/>
    </location>
</feature>
<dbReference type="InterPro" id="IPR036236">
    <property type="entry name" value="Znf_C2H2_sf"/>
</dbReference>
<dbReference type="GO" id="GO:0000981">
    <property type="term" value="F:DNA-binding transcription factor activity, RNA polymerase II-specific"/>
    <property type="evidence" value="ECO:0007669"/>
    <property type="project" value="TreeGrafter"/>
</dbReference>
<evidence type="ECO:0000256" key="9">
    <source>
        <dbReference type="ARBA" id="ARBA00023163"/>
    </source>
</evidence>
<keyword evidence="5 11" id="KW-0863">Zinc-finger</keyword>
<keyword evidence="7" id="KW-0805">Transcription regulation</keyword>
<evidence type="ECO:0000256" key="4">
    <source>
        <dbReference type="ARBA" id="ARBA00022737"/>
    </source>
</evidence>
<dbReference type="SUPFAM" id="SSF57667">
    <property type="entry name" value="beta-beta-alpha zinc fingers"/>
    <property type="match status" value="3"/>
</dbReference>
<dbReference type="InterPro" id="IPR013087">
    <property type="entry name" value="Znf_C2H2_type"/>
</dbReference>
<feature type="compositionally biased region" description="Polar residues" evidence="12">
    <location>
        <begin position="989"/>
        <end position="1000"/>
    </location>
</feature>
<comment type="similarity">
    <text evidence="2">Belongs to the krueppel C2H2-type zinc-finger protein family.</text>
</comment>
<feature type="domain" description="C2H2-type" evidence="13">
    <location>
        <begin position="509"/>
        <end position="536"/>
    </location>
</feature>
<evidence type="ECO:0000256" key="5">
    <source>
        <dbReference type="ARBA" id="ARBA00022771"/>
    </source>
</evidence>
<organism evidence="14">
    <name type="scientific">Agkistrodon contortrix contortrix</name>
    <name type="common">Southern copperhead</name>
    <dbReference type="NCBI Taxonomy" id="8713"/>
    <lineage>
        <taxon>Eukaryota</taxon>
        <taxon>Metazoa</taxon>
        <taxon>Chordata</taxon>
        <taxon>Craniata</taxon>
        <taxon>Vertebrata</taxon>
        <taxon>Euteleostomi</taxon>
        <taxon>Lepidosauria</taxon>
        <taxon>Squamata</taxon>
        <taxon>Bifurcata</taxon>
        <taxon>Unidentata</taxon>
        <taxon>Episquamata</taxon>
        <taxon>Toxicofera</taxon>
        <taxon>Serpentes</taxon>
        <taxon>Colubroidea</taxon>
        <taxon>Viperidae</taxon>
        <taxon>Crotalinae</taxon>
        <taxon>Agkistrodon</taxon>
    </lineage>
</organism>
<dbReference type="GO" id="GO:0008270">
    <property type="term" value="F:zinc ion binding"/>
    <property type="evidence" value="ECO:0007669"/>
    <property type="project" value="UniProtKB-KW"/>
</dbReference>
<feature type="region of interest" description="Disordered" evidence="12">
    <location>
        <begin position="989"/>
        <end position="1010"/>
    </location>
</feature>